<evidence type="ECO:0000313" key="10">
    <source>
        <dbReference type="EMBL" id="RIE07369.1"/>
    </source>
</evidence>
<feature type="cross-link" description="5-imidazolinone (Ala-Gly)" evidence="6">
    <location>
        <begin position="142"/>
        <end position="144"/>
    </location>
</feature>
<dbReference type="GO" id="GO:0004397">
    <property type="term" value="F:histidine ammonia-lyase activity"/>
    <property type="evidence" value="ECO:0007669"/>
    <property type="project" value="UniProtKB-UniRule"/>
</dbReference>
<dbReference type="FunFam" id="1.10.275.10:FF:000005">
    <property type="entry name" value="Histidine ammonia-lyase"/>
    <property type="match status" value="1"/>
</dbReference>
<keyword evidence="4 6" id="KW-0456">Lyase</keyword>
<evidence type="ECO:0000256" key="2">
    <source>
        <dbReference type="ARBA" id="ARBA00012994"/>
    </source>
</evidence>
<dbReference type="NCBIfam" id="TIGR01225">
    <property type="entry name" value="hutH"/>
    <property type="match status" value="1"/>
</dbReference>
<dbReference type="Pfam" id="PF00221">
    <property type="entry name" value="Lyase_aromatic"/>
    <property type="match status" value="1"/>
</dbReference>
<name>A0A398D1S3_9BACT</name>
<sequence>MNICLTGSSLTSSEVVRVARQGAVVELSKEAVEQINIASSFVRKIVQDEVPVYGINTGFGSLCNAHIGSQDLGKLQENLILSHAVGVGRCFTEDEARATILVRANTLASGHSGVRLEVEQLLLELLNKHVYPMIPSQGSLGASGDLAPLASLTLVLIGKGTATVHGEILQGQAILDAIGAKPVVLEAKEGLALINGTAVMTGVAALVFADARTLLRTANLAAAMTMEALRARLEPFDERIHDLRRHAGQGAVARDILSYVAGSKLIGTCDDVQDAYSIRCMPQVHGAISDTIDFVENVLLNELNAVTDNPLLFPAEGDVLSGGNFHGEPVALAMDYLAIALAELASISERRTNRLLNPALNRGLPAFLTRDAGLNSGLMIAQYTQAALVSENKILAHPASVDSIPVSADQEDHVSMGTIAARKARSIADNVATVVAIELLAAYQAVDILGGEDKLGLATSKLFAQLRTCVPPINGDRMFIEDINAVRNLIRSNAV</sequence>
<comment type="subcellular location">
    <subcellularLocation>
        <location evidence="6 9">Cytoplasm</location>
    </subcellularLocation>
</comment>
<comment type="pathway">
    <text evidence="1 6 8">Amino-acid degradation; L-histidine degradation into L-glutamate; N-formimidoyl-L-glutamate from L-histidine: step 1/3.</text>
</comment>
<keyword evidence="11" id="KW-1185">Reference proteome</keyword>
<reference evidence="10 11" key="1">
    <citation type="submission" date="2018-09" db="EMBL/GenBank/DDBJ databases">
        <title>Discovery and Ecogenomic Context for Candidatus Cryosericales, a Global Caldiserica Order Active in Thawing Permafrost.</title>
        <authorList>
            <person name="Martinez M.A."/>
            <person name="Woodcroft B.J."/>
            <person name="Ignacio Espinoza J.C."/>
            <person name="Zayed A."/>
            <person name="Singleton C.M."/>
            <person name="Boyd J."/>
            <person name="Li Y.-F."/>
            <person name="Purvine S."/>
            <person name="Maughan H."/>
            <person name="Hodgkins S.B."/>
            <person name="Anderson D."/>
            <person name="Sederholm M."/>
            <person name="Temperton B."/>
            <person name="Saleska S.R."/>
            <person name="Tyson G.W."/>
            <person name="Rich V.I."/>
        </authorList>
    </citation>
    <scope>NUCLEOTIDE SEQUENCE [LARGE SCALE GENOMIC DNA]</scope>
    <source>
        <strain evidence="10 11">SMC6</strain>
    </source>
</reference>
<dbReference type="EC" id="4.3.1.3" evidence="2 6"/>
<feature type="modified residue" description="2,3-didehydroalanine (Ser)" evidence="6">
    <location>
        <position position="143"/>
    </location>
</feature>
<evidence type="ECO:0000256" key="4">
    <source>
        <dbReference type="ARBA" id="ARBA00023239"/>
    </source>
</evidence>
<comment type="similarity">
    <text evidence="6 7">Belongs to the PAL/histidase family.</text>
</comment>
<evidence type="ECO:0000256" key="6">
    <source>
        <dbReference type="HAMAP-Rule" id="MF_00229"/>
    </source>
</evidence>
<dbReference type="Gene3D" id="1.20.200.10">
    <property type="entry name" value="Fumarase/aspartase (Central domain)"/>
    <property type="match status" value="1"/>
</dbReference>
<dbReference type="FunFam" id="1.20.200.10:FF:000003">
    <property type="entry name" value="Histidine ammonia-lyase"/>
    <property type="match status" value="1"/>
</dbReference>
<protein>
    <recommendedName>
        <fullName evidence="2 6">Histidine ammonia-lyase</fullName>
        <shortName evidence="6">Histidase</shortName>
        <ecNumber evidence="2 6">4.3.1.3</ecNumber>
    </recommendedName>
</protein>
<gene>
    <name evidence="6 10" type="primary">hutH</name>
    <name evidence="10" type="ORF">SMC6_06710</name>
</gene>
<evidence type="ECO:0000256" key="7">
    <source>
        <dbReference type="RuleBase" id="RU003954"/>
    </source>
</evidence>
<dbReference type="UniPathway" id="UPA00379">
    <property type="reaction ID" value="UER00549"/>
</dbReference>
<dbReference type="SUPFAM" id="SSF48557">
    <property type="entry name" value="L-aspartase-like"/>
    <property type="match status" value="1"/>
</dbReference>
<evidence type="ECO:0000313" key="11">
    <source>
        <dbReference type="Proteomes" id="UP000266260"/>
    </source>
</evidence>
<dbReference type="InterPro" id="IPR005921">
    <property type="entry name" value="HutH"/>
</dbReference>
<dbReference type="GO" id="GO:0019556">
    <property type="term" value="P:L-histidine catabolic process to glutamate and formamide"/>
    <property type="evidence" value="ECO:0007669"/>
    <property type="project" value="UniProtKB-UniPathway"/>
</dbReference>
<comment type="caution">
    <text evidence="10">The sequence shown here is derived from an EMBL/GenBank/DDBJ whole genome shotgun (WGS) entry which is preliminary data.</text>
</comment>
<dbReference type="InterPro" id="IPR022313">
    <property type="entry name" value="Phe/His_NH3-lyase_AS"/>
</dbReference>
<dbReference type="CDD" id="cd00332">
    <property type="entry name" value="PAL-HAL"/>
    <property type="match status" value="1"/>
</dbReference>
<dbReference type="RefSeq" id="WP_119175731.1">
    <property type="nucleotide sequence ID" value="NZ_QXIT01000111.1"/>
</dbReference>
<comment type="PTM">
    <text evidence="6">Contains an active site 4-methylidene-imidazol-5-one (MIO), which is formed autocatalytically by cyclization and dehydration of residues Ala-Ser-Gly.</text>
</comment>
<dbReference type="PANTHER" id="PTHR10362">
    <property type="entry name" value="HISTIDINE AMMONIA-LYASE"/>
    <property type="match status" value="1"/>
</dbReference>
<dbReference type="PROSITE" id="PS00488">
    <property type="entry name" value="PAL_HISTIDASE"/>
    <property type="match status" value="1"/>
</dbReference>
<organism evidence="10 11">
    <name type="scientific">Candidatus Cryosericum odellii</name>
    <dbReference type="NCBI Taxonomy" id="2290917"/>
    <lineage>
        <taxon>Bacteria</taxon>
        <taxon>Pseudomonadati</taxon>
        <taxon>Caldisericota/Cryosericota group</taxon>
        <taxon>Candidatus Cryosericota</taxon>
        <taxon>Candidatus Cryosericia</taxon>
        <taxon>Candidatus Cryosericales</taxon>
        <taxon>Candidatus Cryosericaceae</taxon>
        <taxon>Candidatus Cryosericum</taxon>
    </lineage>
</organism>
<dbReference type="EMBL" id="QXIT01000111">
    <property type="protein sequence ID" value="RIE07369.1"/>
    <property type="molecule type" value="Genomic_DNA"/>
</dbReference>
<evidence type="ECO:0000256" key="9">
    <source>
        <dbReference type="RuleBase" id="RU004480"/>
    </source>
</evidence>
<keyword evidence="6" id="KW-0963">Cytoplasm</keyword>
<dbReference type="GO" id="GO:0005737">
    <property type="term" value="C:cytoplasm"/>
    <property type="evidence" value="ECO:0007669"/>
    <property type="project" value="UniProtKB-SubCell"/>
</dbReference>
<comment type="catalytic activity">
    <reaction evidence="5 6 8">
        <text>L-histidine = trans-urocanate + NH4(+)</text>
        <dbReference type="Rhea" id="RHEA:21232"/>
        <dbReference type="ChEBI" id="CHEBI:17771"/>
        <dbReference type="ChEBI" id="CHEBI:28938"/>
        <dbReference type="ChEBI" id="CHEBI:57595"/>
        <dbReference type="EC" id="4.3.1.3"/>
    </reaction>
</comment>
<dbReference type="HAMAP" id="MF_00229">
    <property type="entry name" value="His_ammonia_lyase"/>
    <property type="match status" value="1"/>
</dbReference>
<accession>A0A398D1S3</accession>
<dbReference type="NCBIfam" id="NF006871">
    <property type="entry name" value="PRK09367.1"/>
    <property type="match status" value="1"/>
</dbReference>
<evidence type="ECO:0000256" key="1">
    <source>
        <dbReference type="ARBA" id="ARBA00005113"/>
    </source>
</evidence>
<dbReference type="InterPro" id="IPR024083">
    <property type="entry name" value="Fumarase/histidase_N"/>
</dbReference>
<dbReference type="AlphaFoldDB" id="A0A398D1S3"/>
<dbReference type="Gene3D" id="1.10.275.10">
    <property type="entry name" value="Fumarase/aspartase (N-terminal domain)"/>
    <property type="match status" value="1"/>
</dbReference>
<evidence type="ECO:0000256" key="5">
    <source>
        <dbReference type="ARBA" id="ARBA00049269"/>
    </source>
</evidence>
<evidence type="ECO:0000256" key="8">
    <source>
        <dbReference type="RuleBase" id="RU004479"/>
    </source>
</evidence>
<dbReference type="GO" id="GO:0019557">
    <property type="term" value="P:L-histidine catabolic process to glutamate and formate"/>
    <property type="evidence" value="ECO:0007669"/>
    <property type="project" value="UniProtKB-UniPathway"/>
</dbReference>
<keyword evidence="3 6" id="KW-0369">Histidine metabolism</keyword>
<proteinExistence type="inferred from homology"/>
<dbReference type="InterPro" id="IPR001106">
    <property type="entry name" value="Aromatic_Lyase"/>
</dbReference>
<dbReference type="InterPro" id="IPR008948">
    <property type="entry name" value="L-Aspartase-like"/>
</dbReference>
<dbReference type="Proteomes" id="UP000266260">
    <property type="component" value="Unassembled WGS sequence"/>
</dbReference>
<evidence type="ECO:0000256" key="3">
    <source>
        <dbReference type="ARBA" id="ARBA00022808"/>
    </source>
</evidence>